<dbReference type="GO" id="GO:0006508">
    <property type="term" value="P:proteolysis"/>
    <property type="evidence" value="ECO:0000318"/>
    <property type="project" value="GO_Central"/>
</dbReference>
<evidence type="ECO:0000256" key="3">
    <source>
        <dbReference type="ARBA" id="ARBA00022801"/>
    </source>
</evidence>
<accession>A2FCF5</accession>
<dbReference type="OrthoDB" id="10261878at2759"/>
<gene>
    <name evidence="6" type="ORF">TVAG_437930</name>
</gene>
<dbReference type="PANTHER" id="PTHR43226:SF1">
    <property type="entry name" value="XAA-PRO DIPEPTIDASE"/>
    <property type="match status" value="1"/>
</dbReference>
<evidence type="ECO:0000256" key="4">
    <source>
        <dbReference type="ARBA" id="ARBA00023211"/>
    </source>
</evidence>
<dbReference type="InterPro" id="IPR029149">
    <property type="entry name" value="Creatin/AminoP/Spt16_N"/>
</dbReference>
<dbReference type="InterPro" id="IPR000994">
    <property type="entry name" value="Pept_M24"/>
</dbReference>
<dbReference type="Gene3D" id="3.40.350.10">
    <property type="entry name" value="Creatinase/prolidase N-terminal domain"/>
    <property type="match status" value="1"/>
</dbReference>
<sequence length="458" mass="52375">MIDRANRPMPKPEMFAAHRAKTLAELRKRKLEGVVLIYGFPEPTRAHCDFEPVFRQESCFYWLTGVNEADCAYFLDIETGKEILFYPDIPQEYIIWFGELSSIDDVKKRYGFEDVRLMPKIQETLAEYKLKNIHTLPETCLLKGYDALLNKEEFIDVVGELRQFKDDDEMVLIQYACDVNSLAVRDTFKMVHPKMWEYQVEANLAKHYIDHYCRCYAFSTIVCSGENCSILHYHHNHKFIDDGELILMDTGCEYNCYAADNTRTIPANGKFSEDQRGVYQAVLDCHKYVIANAKPGVYWPDLGYESAKVMAAGLLKIGLFQNGTVDEIVEAGALAVFYPHGLGHGMGIDCHEIAGWPRGSCRGDKPHASFVRYGRTLQKGVVITDEPGCYFIRPSYNAAFADPVKSKYINREVCERLRKTVGGVRIEDDLYITEDGCRVLSNIPKEIDEIEAFMAKKE</sequence>
<dbReference type="VEuPathDB" id="TrichDB:TVAGG3_0498390"/>
<reference evidence="6" key="2">
    <citation type="journal article" date="2007" name="Science">
        <title>Draft genome sequence of the sexually transmitted pathogen Trichomonas vaginalis.</title>
        <authorList>
            <person name="Carlton J.M."/>
            <person name="Hirt R.P."/>
            <person name="Silva J.C."/>
            <person name="Delcher A.L."/>
            <person name="Schatz M."/>
            <person name="Zhao Q."/>
            <person name="Wortman J.R."/>
            <person name="Bidwell S.L."/>
            <person name="Alsmark U.C.M."/>
            <person name="Besteiro S."/>
            <person name="Sicheritz-Ponten T."/>
            <person name="Noel C.J."/>
            <person name="Dacks J.B."/>
            <person name="Foster P.G."/>
            <person name="Simillion C."/>
            <person name="Van de Peer Y."/>
            <person name="Miranda-Saavedra D."/>
            <person name="Barton G.J."/>
            <person name="Westrop G.D."/>
            <person name="Mueller S."/>
            <person name="Dessi D."/>
            <person name="Fiori P.L."/>
            <person name="Ren Q."/>
            <person name="Paulsen I."/>
            <person name="Zhang H."/>
            <person name="Bastida-Corcuera F.D."/>
            <person name="Simoes-Barbosa A."/>
            <person name="Brown M.T."/>
            <person name="Hayes R.D."/>
            <person name="Mukherjee M."/>
            <person name="Okumura C.Y."/>
            <person name="Schneider R."/>
            <person name="Smith A.J."/>
            <person name="Vanacova S."/>
            <person name="Villalvazo M."/>
            <person name="Haas B.J."/>
            <person name="Pertea M."/>
            <person name="Feldblyum T.V."/>
            <person name="Utterback T.R."/>
            <person name="Shu C.L."/>
            <person name="Osoegawa K."/>
            <person name="de Jong P.J."/>
            <person name="Hrdy I."/>
            <person name="Horvathova L."/>
            <person name="Zubacova Z."/>
            <person name="Dolezal P."/>
            <person name="Malik S.B."/>
            <person name="Logsdon J.M. Jr."/>
            <person name="Henze K."/>
            <person name="Gupta A."/>
            <person name="Wang C.C."/>
            <person name="Dunne R.L."/>
            <person name="Upcroft J.A."/>
            <person name="Upcroft P."/>
            <person name="White O."/>
            <person name="Salzberg S.L."/>
            <person name="Tang P."/>
            <person name="Chiu C.-H."/>
            <person name="Lee Y.-S."/>
            <person name="Embley T.M."/>
            <person name="Coombs G.H."/>
            <person name="Mottram J.C."/>
            <person name="Tachezy J."/>
            <person name="Fraser-Liggett C.M."/>
            <person name="Johnson P.J."/>
        </authorList>
    </citation>
    <scope>NUCLEOTIDE SEQUENCE [LARGE SCALE GENOMIC DNA]</scope>
    <source>
        <strain evidence="6">G3</strain>
    </source>
</reference>
<evidence type="ECO:0000259" key="5">
    <source>
        <dbReference type="SMART" id="SM01011"/>
    </source>
</evidence>
<evidence type="ECO:0000256" key="2">
    <source>
        <dbReference type="ARBA" id="ARBA00022723"/>
    </source>
</evidence>
<keyword evidence="6" id="KW-0031">Aminopeptidase</keyword>
<dbReference type="SUPFAM" id="SSF53092">
    <property type="entry name" value="Creatinase/prolidase N-terminal domain"/>
    <property type="match status" value="1"/>
</dbReference>
<dbReference type="PANTHER" id="PTHR43226">
    <property type="entry name" value="XAA-PRO AMINOPEPTIDASE 3"/>
    <property type="match status" value="1"/>
</dbReference>
<keyword evidence="6" id="KW-0645">Protease</keyword>
<reference evidence="6" key="1">
    <citation type="submission" date="2006-10" db="EMBL/GenBank/DDBJ databases">
        <authorList>
            <person name="Amadeo P."/>
            <person name="Zhao Q."/>
            <person name="Wortman J."/>
            <person name="Fraser-Liggett C."/>
            <person name="Carlton J."/>
        </authorList>
    </citation>
    <scope>NUCLEOTIDE SEQUENCE</scope>
    <source>
        <strain evidence="6">G3</strain>
    </source>
</reference>
<dbReference type="InterPro" id="IPR007865">
    <property type="entry name" value="Aminopep_P_N"/>
</dbReference>
<dbReference type="EMBL" id="DS113716">
    <property type="protein sequence ID" value="EAX97415.1"/>
    <property type="molecule type" value="Genomic_DNA"/>
</dbReference>
<dbReference type="InterPro" id="IPR036005">
    <property type="entry name" value="Creatinase/aminopeptidase-like"/>
</dbReference>
<dbReference type="InParanoid" id="A2FCF5"/>
<feature type="domain" description="Aminopeptidase P N-terminal" evidence="5">
    <location>
        <begin position="10"/>
        <end position="148"/>
    </location>
</feature>
<dbReference type="Pfam" id="PF05195">
    <property type="entry name" value="AMP_N"/>
    <property type="match status" value="1"/>
</dbReference>
<organism evidence="6 7">
    <name type="scientific">Trichomonas vaginalis (strain ATCC PRA-98 / G3)</name>
    <dbReference type="NCBI Taxonomy" id="412133"/>
    <lineage>
        <taxon>Eukaryota</taxon>
        <taxon>Metamonada</taxon>
        <taxon>Parabasalia</taxon>
        <taxon>Trichomonadida</taxon>
        <taxon>Trichomonadidae</taxon>
        <taxon>Trichomonas</taxon>
    </lineage>
</organism>
<dbReference type="GO" id="GO:0070006">
    <property type="term" value="F:metalloaminopeptidase activity"/>
    <property type="evidence" value="ECO:0007669"/>
    <property type="project" value="InterPro"/>
</dbReference>
<dbReference type="CDD" id="cd01087">
    <property type="entry name" value="Prolidase"/>
    <property type="match status" value="1"/>
</dbReference>
<name>A2FCF5_TRIV3</name>
<keyword evidence="4" id="KW-0464">Manganese</keyword>
<keyword evidence="2" id="KW-0479">Metal-binding</keyword>
<dbReference type="Proteomes" id="UP000001542">
    <property type="component" value="Unassembled WGS sequence"/>
</dbReference>
<dbReference type="KEGG" id="tva:4755199"/>
<dbReference type="Pfam" id="PF00557">
    <property type="entry name" value="Peptidase_M24"/>
    <property type="match status" value="1"/>
</dbReference>
<dbReference type="VEuPathDB" id="TrichDB:TVAG_437930"/>
<keyword evidence="3" id="KW-0378">Hydrolase</keyword>
<dbReference type="SUPFAM" id="SSF55920">
    <property type="entry name" value="Creatinase/aminopeptidase"/>
    <property type="match status" value="1"/>
</dbReference>
<keyword evidence="7" id="KW-1185">Reference proteome</keyword>
<dbReference type="SMART" id="SM01011">
    <property type="entry name" value="AMP_N"/>
    <property type="match status" value="1"/>
</dbReference>
<proteinExistence type="predicted"/>
<evidence type="ECO:0000256" key="1">
    <source>
        <dbReference type="ARBA" id="ARBA00001936"/>
    </source>
</evidence>
<dbReference type="InterPro" id="IPR052433">
    <property type="entry name" value="X-Pro_dipept-like"/>
</dbReference>
<dbReference type="RefSeq" id="XP_001310345.1">
    <property type="nucleotide sequence ID" value="XM_001310344.1"/>
</dbReference>
<dbReference type="STRING" id="5722.A2FCF5"/>
<comment type="cofactor">
    <cofactor evidence="1">
        <name>Mn(2+)</name>
        <dbReference type="ChEBI" id="CHEBI:29035"/>
    </cofactor>
</comment>
<evidence type="ECO:0000313" key="7">
    <source>
        <dbReference type="Proteomes" id="UP000001542"/>
    </source>
</evidence>
<dbReference type="eggNOG" id="KOG2737">
    <property type="taxonomic scope" value="Eukaryota"/>
</dbReference>
<dbReference type="GO" id="GO:0008233">
    <property type="term" value="F:peptidase activity"/>
    <property type="evidence" value="ECO:0000318"/>
    <property type="project" value="GO_Central"/>
</dbReference>
<evidence type="ECO:0000313" key="6">
    <source>
        <dbReference type="EMBL" id="EAX97415.1"/>
    </source>
</evidence>
<dbReference type="SMR" id="A2FCF5"/>
<dbReference type="GO" id="GO:0030145">
    <property type="term" value="F:manganese ion binding"/>
    <property type="evidence" value="ECO:0007669"/>
    <property type="project" value="InterPro"/>
</dbReference>
<dbReference type="Gene3D" id="3.90.230.10">
    <property type="entry name" value="Creatinase/methionine aminopeptidase superfamily"/>
    <property type="match status" value="1"/>
</dbReference>
<dbReference type="AlphaFoldDB" id="A2FCF5"/>
<protein>
    <submittedName>
        <fullName evidence="6">Clan MG, familly M24, aminopeptidase P-like metallopeptidase</fullName>
    </submittedName>
</protein>